<reference evidence="1 2" key="1">
    <citation type="submission" date="2019-11" db="EMBL/GenBank/DDBJ databases">
        <authorList>
            <person name="Jiang L.-Q."/>
        </authorList>
    </citation>
    <scope>NUCLEOTIDE SEQUENCE [LARGE SCALE GENOMIC DNA]</scope>
    <source>
        <strain evidence="1 2">YIM 132087</strain>
    </source>
</reference>
<dbReference type="RefSeq" id="WP_154766824.1">
    <property type="nucleotide sequence ID" value="NZ_WLYK01000001.1"/>
</dbReference>
<sequence>MTHALTGPEPGGLIRRLRARPVSAWQHGDRIPAARAALDDLAAAAAQQECRPVPAVPDLGAHALVDQLEVLFADAARSGVDPALIRRLTDALATRLGVTA</sequence>
<evidence type="ECO:0000313" key="1">
    <source>
        <dbReference type="EMBL" id="MTD12832.1"/>
    </source>
</evidence>
<proteinExistence type="predicted"/>
<comment type="caution">
    <text evidence="1">The sequence shown here is derived from an EMBL/GenBank/DDBJ whole genome shotgun (WGS) entry which is preliminary data.</text>
</comment>
<evidence type="ECO:0000313" key="2">
    <source>
        <dbReference type="Proteomes" id="UP000460221"/>
    </source>
</evidence>
<gene>
    <name evidence="1" type="ORF">GIS00_02590</name>
</gene>
<name>A0A7K1FFE4_9ACTN</name>
<accession>A0A7K1FFE4</accession>
<keyword evidence="2" id="KW-1185">Reference proteome</keyword>
<protein>
    <submittedName>
        <fullName evidence="1">Uncharacterized protein</fullName>
    </submittedName>
</protein>
<dbReference type="EMBL" id="WLYK01000001">
    <property type="protein sequence ID" value="MTD12832.1"/>
    <property type="molecule type" value="Genomic_DNA"/>
</dbReference>
<dbReference type="Proteomes" id="UP000460221">
    <property type="component" value="Unassembled WGS sequence"/>
</dbReference>
<dbReference type="AlphaFoldDB" id="A0A7K1FFE4"/>
<organism evidence="1 2">
    <name type="scientific">Nakamurella alba</name>
    <dbReference type="NCBI Taxonomy" id="2665158"/>
    <lineage>
        <taxon>Bacteria</taxon>
        <taxon>Bacillati</taxon>
        <taxon>Actinomycetota</taxon>
        <taxon>Actinomycetes</taxon>
        <taxon>Nakamurellales</taxon>
        <taxon>Nakamurellaceae</taxon>
        <taxon>Nakamurella</taxon>
    </lineage>
</organism>